<dbReference type="SMART" id="SM00450">
    <property type="entry name" value="RHOD"/>
    <property type="match status" value="1"/>
</dbReference>
<evidence type="ECO:0000313" key="4">
    <source>
        <dbReference type="Proteomes" id="UP001596414"/>
    </source>
</evidence>
<keyword evidence="1" id="KW-0479">Metal-binding</keyword>
<comment type="caution">
    <text evidence="3">The sequence shown here is derived from an EMBL/GenBank/DDBJ whole genome shotgun (WGS) entry which is preliminary data.</text>
</comment>
<accession>A0ABD5XCS6</accession>
<reference evidence="3 4" key="1">
    <citation type="journal article" date="2014" name="Int. J. Syst. Evol. Microbiol.">
        <title>Complete genome sequence of Corynebacterium casei LMG S-19264T (=DSM 44701T), isolated from a smear-ripened cheese.</title>
        <authorList>
            <consortium name="US DOE Joint Genome Institute (JGI-PGF)"/>
            <person name="Walter F."/>
            <person name="Albersmeier A."/>
            <person name="Kalinowski J."/>
            <person name="Ruckert C."/>
        </authorList>
    </citation>
    <scope>NUCLEOTIDE SEQUENCE [LARGE SCALE GENOMIC DNA]</scope>
    <source>
        <strain evidence="3 4">CGMCC 4.7215</strain>
    </source>
</reference>
<dbReference type="SUPFAM" id="SSF56281">
    <property type="entry name" value="Metallo-hydrolase/oxidoreductase"/>
    <property type="match status" value="1"/>
</dbReference>
<dbReference type="Proteomes" id="UP001596414">
    <property type="component" value="Unassembled WGS sequence"/>
</dbReference>
<dbReference type="Gene3D" id="3.60.15.10">
    <property type="entry name" value="Ribonuclease Z/Hydroxyacylglutathione hydrolase-like"/>
    <property type="match status" value="1"/>
</dbReference>
<dbReference type="InterPro" id="IPR051682">
    <property type="entry name" value="Mito_Persulfide_Diox"/>
</dbReference>
<evidence type="ECO:0000256" key="1">
    <source>
        <dbReference type="ARBA" id="ARBA00022723"/>
    </source>
</evidence>
<dbReference type="InterPro" id="IPR001279">
    <property type="entry name" value="Metallo-B-lactamas"/>
</dbReference>
<dbReference type="SMART" id="SM00849">
    <property type="entry name" value="Lactamase_B"/>
    <property type="match status" value="1"/>
</dbReference>
<dbReference type="SUPFAM" id="SSF52821">
    <property type="entry name" value="Rhodanese/Cell cycle control phosphatase"/>
    <property type="match status" value="1"/>
</dbReference>
<dbReference type="InterPro" id="IPR044528">
    <property type="entry name" value="POD-like_MBL-fold"/>
</dbReference>
<dbReference type="GO" id="GO:0046872">
    <property type="term" value="F:metal ion binding"/>
    <property type="evidence" value="ECO:0007669"/>
    <property type="project" value="UniProtKB-KW"/>
</dbReference>
<dbReference type="PANTHER" id="PTHR43084:SF1">
    <property type="entry name" value="PERSULFIDE DIOXYGENASE ETHE1, MITOCHONDRIAL"/>
    <property type="match status" value="1"/>
</dbReference>
<dbReference type="AlphaFoldDB" id="A0ABD5XCS6"/>
<feature type="domain" description="Rhodanese" evidence="2">
    <location>
        <begin position="26"/>
        <end position="121"/>
    </location>
</feature>
<name>A0ABD5XCS6_9EURY</name>
<dbReference type="EMBL" id="JBHSZQ010000047">
    <property type="protein sequence ID" value="MFC7127000.1"/>
    <property type="molecule type" value="Genomic_DNA"/>
</dbReference>
<organism evidence="3 4">
    <name type="scientific">Halovenus rubra</name>
    <dbReference type="NCBI Taxonomy" id="869890"/>
    <lineage>
        <taxon>Archaea</taxon>
        <taxon>Methanobacteriati</taxon>
        <taxon>Methanobacteriota</taxon>
        <taxon>Stenosarchaea group</taxon>
        <taxon>Halobacteria</taxon>
        <taxon>Halobacteriales</taxon>
        <taxon>Haloarculaceae</taxon>
        <taxon>Halovenus</taxon>
    </lineage>
</organism>
<dbReference type="Pfam" id="PF00753">
    <property type="entry name" value="Lactamase_B"/>
    <property type="match status" value="1"/>
</dbReference>
<evidence type="ECO:0000259" key="2">
    <source>
        <dbReference type="PROSITE" id="PS50206"/>
    </source>
</evidence>
<evidence type="ECO:0000313" key="3">
    <source>
        <dbReference type="EMBL" id="MFC7127000.1"/>
    </source>
</evidence>
<dbReference type="Pfam" id="PF00581">
    <property type="entry name" value="Rhodanese"/>
    <property type="match status" value="1"/>
</dbReference>
<dbReference type="InterPro" id="IPR036866">
    <property type="entry name" value="RibonucZ/Hydroxyglut_hydro"/>
</dbReference>
<dbReference type="Gene3D" id="3.40.250.10">
    <property type="entry name" value="Rhodanese-like domain"/>
    <property type="match status" value="1"/>
</dbReference>
<dbReference type="InterPro" id="IPR036873">
    <property type="entry name" value="Rhodanese-like_dom_sf"/>
</dbReference>
<proteinExistence type="predicted"/>
<dbReference type="RefSeq" id="WP_267637152.1">
    <property type="nucleotide sequence ID" value="NZ_JAODIY010000009.1"/>
</dbReference>
<sequence>MAAKFPTLDISVESLSPTAFKRRLDDGEEWTMVDTRREADFQAWKLTHENLTVVNVPFTEFLDADETKPAASVPARVPDGPLVTCCAKGISSLYVGKFLAREGWDVLALEEGMEGWARLEEIRPVETAGDVTVVQFHRPSSNCLAYLLVSGDEAAVIDPLRAFASDYVAEARKRDATVQYAIETHVHADHVSGVRAVAELSDCRSVFPAKATERGLSFDATLIEAGETVSLGSETIEAVGLPGHTTEMTGYRFGGVFVTGDTLFLDSVARPDLEDEDAAREAAAHLWESLQRVETLPDEMRIAPAHVSARTAPESDGTFTATLGSLREGLGVFGDDKQEFIDRMVTDLPPRPNNYEQIIDINLGRESVSDEKAFELELGPNNCAVDS</sequence>
<gene>
    <name evidence="3" type="ORF">ACFQJ7_13370</name>
</gene>
<dbReference type="PROSITE" id="PS50206">
    <property type="entry name" value="RHODANESE_3"/>
    <property type="match status" value="1"/>
</dbReference>
<protein>
    <submittedName>
        <fullName evidence="3">MBL fold metallo-hydrolase</fullName>
    </submittedName>
</protein>
<dbReference type="PANTHER" id="PTHR43084">
    <property type="entry name" value="PERSULFIDE DIOXYGENASE ETHE1"/>
    <property type="match status" value="1"/>
</dbReference>
<dbReference type="InterPro" id="IPR001763">
    <property type="entry name" value="Rhodanese-like_dom"/>
</dbReference>
<dbReference type="CDD" id="cd07724">
    <property type="entry name" value="POD-like_MBL-fold"/>
    <property type="match status" value="1"/>
</dbReference>